<gene>
    <name evidence="2" type="ORF">LCGC14_2908190</name>
</gene>
<dbReference type="GO" id="GO:0008137">
    <property type="term" value="F:NADH dehydrogenase (ubiquinone) activity"/>
    <property type="evidence" value="ECO:0007669"/>
    <property type="project" value="InterPro"/>
</dbReference>
<keyword evidence="1" id="KW-0472">Membrane</keyword>
<feature type="transmembrane region" description="Helical" evidence="1">
    <location>
        <begin position="118"/>
        <end position="144"/>
    </location>
</feature>
<feature type="transmembrane region" description="Helical" evidence="1">
    <location>
        <begin position="150"/>
        <end position="168"/>
    </location>
</feature>
<keyword evidence="1" id="KW-1133">Transmembrane helix</keyword>
<protein>
    <recommendedName>
        <fullName evidence="3">NADH:quinone oxidoreductase/Mrp antiporter membrane subunit domain-containing protein</fullName>
    </recommendedName>
</protein>
<dbReference type="AlphaFoldDB" id="A0A0F9AIK8"/>
<feature type="non-terminal residue" evidence="2">
    <location>
        <position position="187"/>
    </location>
</feature>
<evidence type="ECO:0000256" key="1">
    <source>
        <dbReference type="SAM" id="Phobius"/>
    </source>
</evidence>
<name>A0A0F9AIK8_9ZZZZ</name>
<dbReference type="EMBL" id="LAZR01057468">
    <property type="protein sequence ID" value="KKK72011.1"/>
    <property type="molecule type" value="Genomic_DNA"/>
</dbReference>
<dbReference type="PANTHER" id="PTHR43507:SF4">
    <property type="entry name" value="PROTON-TRANSLOCATING NADH-QUINONE OXIDOREDUCTASE, CHAIN M"/>
    <property type="match status" value="1"/>
</dbReference>
<dbReference type="InterPro" id="IPR003918">
    <property type="entry name" value="NADH_UbQ_OxRdtase"/>
</dbReference>
<dbReference type="PANTHER" id="PTHR43507">
    <property type="entry name" value="NADH-UBIQUINONE OXIDOREDUCTASE CHAIN 4"/>
    <property type="match status" value="1"/>
</dbReference>
<dbReference type="GO" id="GO:0042773">
    <property type="term" value="P:ATP synthesis coupled electron transport"/>
    <property type="evidence" value="ECO:0007669"/>
    <property type="project" value="InterPro"/>
</dbReference>
<feature type="transmembrane region" description="Helical" evidence="1">
    <location>
        <begin position="6"/>
        <end position="22"/>
    </location>
</feature>
<feature type="transmembrane region" description="Helical" evidence="1">
    <location>
        <begin position="29"/>
        <end position="50"/>
    </location>
</feature>
<comment type="caution">
    <text evidence="2">The sequence shown here is derived from an EMBL/GenBank/DDBJ whole genome shotgun (WGS) entry which is preliminary data.</text>
</comment>
<feature type="transmembrane region" description="Helical" evidence="1">
    <location>
        <begin position="89"/>
        <end position="111"/>
    </location>
</feature>
<dbReference type="GO" id="GO:0003954">
    <property type="term" value="F:NADH dehydrogenase activity"/>
    <property type="evidence" value="ECO:0007669"/>
    <property type="project" value="TreeGrafter"/>
</dbReference>
<proteinExistence type="predicted"/>
<sequence length="187" mass="20922">MDWVLFALIAIPVGAVLVFMLIPSRYPQLVRNVAVVSGFALFVLSVLVFVKYEFEGGNGLRFDLQLDWLENVAFLGENGITYHLAVDGISAPMVLLTGIVIFAGVFISWNIDYRNKDYFVLLFLLVSGVFGVFLSMDLFFLFFFYEVAVLPMYLLIAVWGASSNFGTFTRTKEYGAMKLVLYLVGGS</sequence>
<accession>A0A0F9AIK8</accession>
<organism evidence="2">
    <name type="scientific">marine sediment metagenome</name>
    <dbReference type="NCBI Taxonomy" id="412755"/>
    <lineage>
        <taxon>unclassified sequences</taxon>
        <taxon>metagenomes</taxon>
        <taxon>ecological metagenomes</taxon>
    </lineage>
</organism>
<reference evidence="2" key="1">
    <citation type="journal article" date="2015" name="Nature">
        <title>Complex archaea that bridge the gap between prokaryotes and eukaryotes.</title>
        <authorList>
            <person name="Spang A."/>
            <person name="Saw J.H."/>
            <person name="Jorgensen S.L."/>
            <person name="Zaremba-Niedzwiedzka K."/>
            <person name="Martijn J."/>
            <person name="Lind A.E."/>
            <person name="van Eijk R."/>
            <person name="Schleper C."/>
            <person name="Guy L."/>
            <person name="Ettema T.J."/>
        </authorList>
    </citation>
    <scope>NUCLEOTIDE SEQUENCE</scope>
</reference>
<dbReference type="GO" id="GO:0015990">
    <property type="term" value="P:electron transport coupled proton transport"/>
    <property type="evidence" value="ECO:0007669"/>
    <property type="project" value="TreeGrafter"/>
</dbReference>
<dbReference type="GO" id="GO:0048039">
    <property type="term" value="F:ubiquinone binding"/>
    <property type="evidence" value="ECO:0007669"/>
    <property type="project" value="TreeGrafter"/>
</dbReference>
<evidence type="ECO:0000313" key="2">
    <source>
        <dbReference type="EMBL" id="KKK72011.1"/>
    </source>
</evidence>
<evidence type="ECO:0008006" key="3">
    <source>
        <dbReference type="Google" id="ProtNLM"/>
    </source>
</evidence>
<keyword evidence="1" id="KW-0812">Transmembrane</keyword>